<protein>
    <submittedName>
        <fullName evidence="1">Uncharacterized protein</fullName>
    </submittedName>
</protein>
<accession>A0A2U8VN56</accession>
<name>A0A2U8VN56_9HYPH</name>
<evidence type="ECO:0000313" key="1">
    <source>
        <dbReference type="EMBL" id="AWN35045.1"/>
    </source>
</evidence>
<dbReference type="RefSeq" id="WP_109950176.1">
    <property type="nucleotide sequence ID" value="NZ_CP029551.1"/>
</dbReference>
<evidence type="ECO:0000313" key="2">
    <source>
        <dbReference type="Proteomes" id="UP000246058"/>
    </source>
</evidence>
<keyword evidence="2" id="KW-1185">Reference proteome</keyword>
<gene>
    <name evidence="1" type="ORF">DK427_04215</name>
</gene>
<dbReference type="Proteomes" id="UP000246058">
    <property type="component" value="Chromosome"/>
</dbReference>
<dbReference type="EMBL" id="CP029551">
    <property type="protein sequence ID" value="AWN35045.1"/>
    <property type="molecule type" value="Genomic_DNA"/>
</dbReference>
<proteinExistence type="predicted"/>
<sequence>MAPNDEHSSFDANGSIDEAMAARRDFDVAQRARLRAHIEETRPELAEAYGREESAFAELADAVLAPALAGLAADAQARGLHMRLVREDEPAGIFGAATPGIRLLVSREPLPDADTIALFGGVSFVGFHGRCPEHVVEVTIELYPSGGSAGVERDERTLDYDTVTVDGVHGLVDDALRRLR</sequence>
<reference evidence="1 2" key="1">
    <citation type="submission" date="2018-05" db="EMBL/GenBank/DDBJ databases">
        <title>Complete Genome Sequence of Methylobacterium sp. 17Sr1-43.</title>
        <authorList>
            <person name="Srinivasan S."/>
        </authorList>
    </citation>
    <scope>NUCLEOTIDE SEQUENCE [LARGE SCALE GENOMIC DNA]</scope>
    <source>
        <strain evidence="1 2">17Sr1-43</strain>
    </source>
</reference>
<organism evidence="1 2">
    <name type="scientific">Methylobacterium radiodurans</name>
    <dbReference type="NCBI Taxonomy" id="2202828"/>
    <lineage>
        <taxon>Bacteria</taxon>
        <taxon>Pseudomonadati</taxon>
        <taxon>Pseudomonadota</taxon>
        <taxon>Alphaproteobacteria</taxon>
        <taxon>Hyphomicrobiales</taxon>
        <taxon>Methylobacteriaceae</taxon>
        <taxon>Methylobacterium</taxon>
    </lineage>
</organism>
<dbReference type="AlphaFoldDB" id="A0A2U8VN56"/>
<dbReference type="KEGG" id="meti:DK427_04215"/>